<evidence type="ECO:0000259" key="1">
    <source>
        <dbReference type="Pfam" id="PF12680"/>
    </source>
</evidence>
<evidence type="ECO:0000313" key="2">
    <source>
        <dbReference type="EMBL" id="EPS96089.1"/>
    </source>
</evidence>
<dbReference type="HOGENOM" id="CLU_092849_1_0_1"/>
<accession>S8FC29</accession>
<reference evidence="2 3" key="1">
    <citation type="journal article" date="2012" name="Science">
        <title>The Paleozoic origin of enzymatic lignin decomposition reconstructed from 31 fungal genomes.</title>
        <authorList>
            <person name="Floudas D."/>
            <person name="Binder M."/>
            <person name="Riley R."/>
            <person name="Barry K."/>
            <person name="Blanchette R.A."/>
            <person name="Henrissat B."/>
            <person name="Martinez A.T."/>
            <person name="Otillar R."/>
            <person name="Spatafora J.W."/>
            <person name="Yadav J.S."/>
            <person name="Aerts A."/>
            <person name="Benoit I."/>
            <person name="Boyd A."/>
            <person name="Carlson A."/>
            <person name="Copeland A."/>
            <person name="Coutinho P.M."/>
            <person name="de Vries R.P."/>
            <person name="Ferreira P."/>
            <person name="Findley K."/>
            <person name="Foster B."/>
            <person name="Gaskell J."/>
            <person name="Glotzer D."/>
            <person name="Gorecki P."/>
            <person name="Heitman J."/>
            <person name="Hesse C."/>
            <person name="Hori C."/>
            <person name="Igarashi K."/>
            <person name="Jurgens J.A."/>
            <person name="Kallen N."/>
            <person name="Kersten P."/>
            <person name="Kohler A."/>
            <person name="Kuees U."/>
            <person name="Kumar T.K.A."/>
            <person name="Kuo A."/>
            <person name="LaButti K."/>
            <person name="Larrondo L.F."/>
            <person name="Lindquist E."/>
            <person name="Ling A."/>
            <person name="Lombard V."/>
            <person name="Lucas S."/>
            <person name="Lundell T."/>
            <person name="Martin R."/>
            <person name="McLaughlin D.J."/>
            <person name="Morgenstern I."/>
            <person name="Morin E."/>
            <person name="Murat C."/>
            <person name="Nagy L.G."/>
            <person name="Nolan M."/>
            <person name="Ohm R.A."/>
            <person name="Patyshakuliyeva A."/>
            <person name="Rokas A."/>
            <person name="Ruiz-Duenas F.J."/>
            <person name="Sabat G."/>
            <person name="Salamov A."/>
            <person name="Samejima M."/>
            <person name="Schmutz J."/>
            <person name="Slot J.C."/>
            <person name="St John F."/>
            <person name="Stenlid J."/>
            <person name="Sun H."/>
            <person name="Sun S."/>
            <person name="Syed K."/>
            <person name="Tsang A."/>
            <person name="Wiebenga A."/>
            <person name="Young D."/>
            <person name="Pisabarro A."/>
            <person name="Eastwood D.C."/>
            <person name="Martin F."/>
            <person name="Cullen D."/>
            <person name="Grigoriev I.V."/>
            <person name="Hibbett D.S."/>
        </authorList>
    </citation>
    <scope>NUCLEOTIDE SEQUENCE</scope>
    <source>
        <strain evidence="3">FP-58527</strain>
    </source>
</reference>
<dbReference type="EMBL" id="KE504194">
    <property type="protein sequence ID" value="EPS96089.1"/>
    <property type="molecule type" value="Genomic_DNA"/>
</dbReference>
<gene>
    <name evidence="2" type="ORF">FOMPIDRAFT_1019034</name>
</gene>
<dbReference type="InterPro" id="IPR032710">
    <property type="entry name" value="NTF2-like_dom_sf"/>
</dbReference>
<dbReference type="PANTHER" id="PTHR34213:SF2">
    <property type="entry name" value="NUCLEAR TRANSPORT FACTOR 2 (NTF2) FAMILY PROTEIN"/>
    <property type="match status" value="1"/>
</dbReference>
<dbReference type="PANTHER" id="PTHR34213">
    <property type="entry name" value="NUCLEAR TRANSPORT FACTOR 2 (NTF2) FAMILY PROTEIN"/>
    <property type="match status" value="1"/>
</dbReference>
<dbReference type="OrthoDB" id="2400485at2759"/>
<dbReference type="eggNOG" id="ENOG502S8KX">
    <property type="taxonomic scope" value="Eukaryota"/>
</dbReference>
<dbReference type="Gene3D" id="3.10.450.50">
    <property type="match status" value="1"/>
</dbReference>
<proteinExistence type="predicted"/>
<name>S8FC29_FOMSC</name>
<dbReference type="Pfam" id="PF12680">
    <property type="entry name" value="SnoaL_2"/>
    <property type="match status" value="1"/>
</dbReference>
<sequence length="189" mass="21130">MSIPPNHVIINADVDVAPGVTVDEQRRKLVGIVLDLFQGKPSLYKMSFFADDAVYEDPVAKSVGREEIAGQFYGLPELFRASRTVEAQIIASDAHTTSMHVKQEFTPKLVPTTVSFDTVMTITVDEAGKIARWRDRPSQGIPDGGTGFAEWLRKKQSEVTKAVLSLPKNKEEDLERWRRWYGDEAPGPK</sequence>
<organism evidence="2 3">
    <name type="scientific">Fomitopsis schrenkii</name>
    <name type="common">Brown rot fungus</name>
    <dbReference type="NCBI Taxonomy" id="2126942"/>
    <lineage>
        <taxon>Eukaryota</taxon>
        <taxon>Fungi</taxon>
        <taxon>Dikarya</taxon>
        <taxon>Basidiomycota</taxon>
        <taxon>Agaricomycotina</taxon>
        <taxon>Agaricomycetes</taxon>
        <taxon>Polyporales</taxon>
        <taxon>Fomitopsis</taxon>
    </lineage>
</organism>
<feature type="domain" description="SnoaL-like" evidence="1">
    <location>
        <begin position="47"/>
        <end position="133"/>
    </location>
</feature>
<protein>
    <recommendedName>
        <fullName evidence="1">SnoaL-like domain-containing protein</fullName>
    </recommendedName>
</protein>
<dbReference type="AlphaFoldDB" id="S8FC29"/>
<dbReference type="InParanoid" id="S8FC29"/>
<dbReference type="SUPFAM" id="SSF54427">
    <property type="entry name" value="NTF2-like"/>
    <property type="match status" value="1"/>
</dbReference>
<dbReference type="Proteomes" id="UP000015241">
    <property type="component" value="Unassembled WGS sequence"/>
</dbReference>
<keyword evidence="3" id="KW-1185">Reference proteome</keyword>
<dbReference type="InterPro" id="IPR037401">
    <property type="entry name" value="SnoaL-like"/>
</dbReference>
<evidence type="ECO:0000313" key="3">
    <source>
        <dbReference type="Proteomes" id="UP000015241"/>
    </source>
</evidence>